<dbReference type="InterPro" id="IPR036291">
    <property type="entry name" value="NAD(P)-bd_dom_sf"/>
</dbReference>
<name>A0ABV8H6N7_9FLAO</name>
<gene>
    <name evidence="5" type="ORF">ACFOS1_10250</name>
</gene>
<keyword evidence="3" id="KW-0057">Aromatic amino acid biosynthesis</keyword>
<sequence>MRKFGLLGRNIDYSFSKKYFNDKFENEKIDAEYVNFDIPKIEDFALIITKNPRLSGMNVTIPYKMEVVKYLDELSEDAKEIKAVNVIKFEEASKLVGHNTDFIGFRDALSPHLRPQHTHALILGTGGASKAVAYALKTLGISYNFVSRIPDEDQFSYSDLTEAVIQKYSLIINTTPLGTFPDTDKSPNIPYKYIGKNHLVFDLIYNPAETSFMKQSKENGAEAINGKKMLELQAEAAWSIWNS</sequence>
<evidence type="ECO:0000313" key="5">
    <source>
        <dbReference type="EMBL" id="MFC4027784.1"/>
    </source>
</evidence>
<evidence type="ECO:0000313" key="6">
    <source>
        <dbReference type="Proteomes" id="UP001595793"/>
    </source>
</evidence>
<dbReference type="SUPFAM" id="SSF53223">
    <property type="entry name" value="Aminoacid dehydrogenase-like, N-terminal domain"/>
    <property type="match status" value="1"/>
</dbReference>
<evidence type="ECO:0000259" key="4">
    <source>
        <dbReference type="Pfam" id="PF08501"/>
    </source>
</evidence>
<dbReference type="Pfam" id="PF08501">
    <property type="entry name" value="Shikimate_dh_N"/>
    <property type="match status" value="1"/>
</dbReference>
<evidence type="ECO:0000256" key="1">
    <source>
        <dbReference type="ARBA" id="ARBA00004871"/>
    </source>
</evidence>
<organism evidence="5 6">
    <name type="scientific">Zunongwangia endophytica</name>
    <dbReference type="NCBI Taxonomy" id="1808945"/>
    <lineage>
        <taxon>Bacteria</taxon>
        <taxon>Pseudomonadati</taxon>
        <taxon>Bacteroidota</taxon>
        <taxon>Flavobacteriia</taxon>
        <taxon>Flavobacteriales</taxon>
        <taxon>Flavobacteriaceae</taxon>
        <taxon>Zunongwangia</taxon>
    </lineage>
</organism>
<evidence type="ECO:0000256" key="3">
    <source>
        <dbReference type="ARBA" id="ARBA00023141"/>
    </source>
</evidence>
<dbReference type="Proteomes" id="UP001595793">
    <property type="component" value="Unassembled WGS sequence"/>
</dbReference>
<dbReference type="PANTHER" id="PTHR21089">
    <property type="entry name" value="SHIKIMATE DEHYDROGENASE"/>
    <property type="match status" value="1"/>
</dbReference>
<dbReference type="InterPro" id="IPR046346">
    <property type="entry name" value="Aminoacid_DH-like_N_sf"/>
</dbReference>
<proteinExistence type="predicted"/>
<reference evidence="6" key="1">
    <citation type="journal article" date="2019" name="Int. J. Syst. Evol. Microbiol.">
        <title>The Global Catalogue of Microorganisms (GCM) 10K type strain sequencing project: providing services to taxonomists for standard genome sequencing and annotation.</title>
        <authorList>
            <consortium name="The Broad Institute Genomics Platform"/>
            <consortium name="The Broad Institute Genome Sequencing Center for Infectious Disease"/>
            <person name="Wu L."/>
            <person name="Ma J."/>
        </authorList>
    </citation>
    <scope>NUCLEOTIDE SEQUENCE [LARGE SCALE GENOMIC DNA]</scope>
    <source>
        <strain evidence="6">CECT 9128</strain>
    </source>
</reference>
<dbReference type="EMBL" id="JBHSAS010000006">
    <property type="protein sequence ID" value="MFC4027784.1"/>
    <property type="molecule type" value="Genomic_DNA"/>
</dbReference>
<dbReference type="InterPro" id="IPR022893">
    <property type="entry name" value="Shikimate_DH_fam"/>
</dbReference>
<protein>
    <submittedName>
        <fullName evidence="5">Shikimate dehydrogenase family protein</fullName>
    </submittedName>
</protein>
<dbReference type="SUPFAM" id="SSF51735">
    <property type="entry name" value="NAD(P)-binding Rossmann-fold domains"/>
    <property type="match status" value="1"/>
</dbReference>
<dbReference type="PANTHER" id="PTHR21089:SF1">
    <property type="entry name" value="BIFUNCTIONAL 3-DEHYDROQUINATE DEHYDRATASE_SHIKIMATE DEHYDROGENASE, CHLOROPLASTIC"/>
    <property type="match status" value="1"/>
</dbReference>
<dbReference type="Gene3D" id="3.40.50.10860">
    <property type="entry name" value="Leucine Dehydrogenase, chain A, domain 1"/>
    <property type="match status" value="1"/>
</dbReference>
<accession>A0ABV8H6N7</accession>
<dbReference type="InterPro" id="IPR013708">
    <property type="entry name" value="Shikimate_DH-bd_N"/>
</dbReference>
<dbReference type="RefSeq" id="WP_290233311.1">
    <property type="nucleotide sequence ID" value="NZ_JAUFPZ010000002.1"/>
</dbReference>
<keyword evidence="6" id="KW-1185">Reference proteome</keyword>
<comment type="caution">
    <text evidence="5">The sequence shown here is derived from an EMBL/GenBank/DDBJ whole genome shotgun (WGS) entry which is preliminary data.</text>
</comment>
<dbReference type="Gene3D" id="3.40.50.720">
    <property type="entry name" value="NAD(P)-binding Rossmann-like Domain"/>
    <property type="match status" value="1"/>
</dbReference>
<dbReference type="CDD" id="cd01065">
    <property type="entry name" value="NAD_bind_Shikimate_DH"/>
    <property type="match status" value="1"/>
</dbReference>
<comment type="pathway">
    <text evidence="1">Metabolic intermediate biosynthesis; chorismate biosynthesis; chorismate from D-erythrose 4-phosphate and phosphoenolpyruvate: step 4/7.</text>
</comment>
<keyword evidence="3" id="KW-0028">Amino-acid biosynthesis</keyword>
<evidence type="ECO:0000256" key="2">
    <source>
        <dbReference type="ARBA" id="ARBA00023002"/>
    </source>
</evidence>
<feature type="domain" description="Shikimate dehydrogenase substrate binding N-terminal" evidence="4">
    <location>
        <begin position="6"/>
        <end position="87"/>
    </location>
</feature>
<keyword evidence="2" id="KW-0560">Oxidoreductase</keyword>